<proteinExistence type="predicted"/>
<evidence type="ECO:0000313" key="1">
    <source>
        <dbReference type="EMBL" id="KAG0247959.1"/>
    </source>
</evidence>
<name>A0A9P6TVP3_9FUNG</name>
<organism evidence="1 2">
    <name type="scientific">Mortierella polycephala</name>
    <dbReference type="NCBI Taxonomy" id="41804"/>
    <lineage>
        <taxon>Eukaryota</taxon>
        <taxon>Fungi</taxon>
        <taxon>Fungi incertae sedis</taxon>
        <taxon>Mucoromycota</taxon>
        <taxon>Mortierellomycotina</taxon>
        <taxon>Mortierellomycetes</taxon>
        <taxon>Mortierellales</taxon>
        <taxon>Mortierellaceae</taxon>
        <taxon>Mortierella</taxon>
    </lineage>
</organism>
<comment type="caution">
    <text evidence="1">The sequence shown here is derived from an EMBL/GenBank/DDBJ whole genome shotgun (WGS) entry which is preliminary data.</text>
</comment>
<dbReference type="InterPro" id="IPR016197">
    <property type="entry name" value="Chromo-like_dom_sf"/>
</dbReference>
<evidence type="ECO:0000313" key="2">
    <source>
        <dbReference type="Proteomes" id="UP000726737"/>
    </source>
</evidence>
<accession>A0A9P6TVP3</accession>
<dbReference type="OrthoDB" id="2439357at2759"/>
<dbReference type="Gene3D" id="2.40.50.40">
    <property type="match status" value="1"/>
</dbReference>
<dbReference type="AlphaFoldDB" id="A0A9P6TVP3"/>
<sequence length="130" mass="14828">MAAQYDKSRRHVAFEIGGLVYLDATNVAARLDSSRSKLRTKGKKLRSKYLGSLKATDRPSVLLKVHPVFHVSLLKPAINRDANQYPEATPHELYPLLIGDDSGQTFEGEWEMEKILKHRKHRGETKYLVK</sequence>
<gene>
    <name evidence="1" type="ORF">BG011_000672</name>
</gene>
<dbReference type="EMBL" id="JAAAJA010001149">
    <property type="protein sequence ID" value="KAG0247959.1"/>
    <property type="molecule type" value="Genomic_DNA"/>
</dbReference>
<dbReference type="Proteomes" id="UP000726737">
    <property type="component" value="Unassembled WGS sequence"/>
</dbReference>
<dbReference type="SUPFAM" id="SSF54160">
    <property type="entry name" value="Chromo domain-like"/>
    <property type="match status" value="1"/>
</dbReference>
<keyword evidence="2" id="KW-1185">Reference proteome</keyword>
<reference evidence="1" key="1">
    <citation type="journal article" date="2020" name="Fungal Divers.">
        <title>Resolving the Mortierellaceae phylogeny through synthesis of multi-gene phylogenetics and phylogenomics.</title>
        <authorList>
            <person name="Vandepol N."/>
            <person name="Liber J."/>
            <person name="Desiro A."/>
            <person name="Na H."/>
            <person name="Kennedy M."/>
            <person name="Barry K."/>
            <person name="Grigoriev I.V."/>
            <person name="Miller A.N."/>
            <person name="O'Donnell K."/>
            <person name="Stajich J.E."/>
            <person name="Bonito G."/>
        </authorList>
    </citation>
    <scope>NUCLEOTIDE SEQUENCE</scope>
    <source>
        <strain evidence="1">KOD948</strain>
    </source>
</reference>
<dbReference type="CDD" id="cd00024">
    <property type="entry name" value="CD_CSD"/>
    <property type="match status" value="1"/>
</dbReference>
<protein>
    <submittedName>
        <fullName evidence="1">Uncharacterized protein</fullName>
    </submittedName>
</protein>